<organism evidence="1 2">
    <name type="scientific">Hymenobacter mellowenesis</name>
    <dbReference type="NCBI Taxonomy" id="3063995"/>
    <lineage>
        <taxon>Bacteria</taxon>
        <taxon>Pseudomonadati</taxon>
        <taxon>Bacteroidota</taxon>
        <taxon>Cytophagia</taxon>
        <taxon>Cytophagales</taxon>
        <taxon>Hymenobacteraceae</taxon>
        <taxon>Hymenobacter</taxon>
    </lineage>
</organism>
<evidence type="ECO:0000313" key="2">
    <source>
        <dbReference type="Proteomes" id="UP001167796"/>
    </source>
</evidence>
<dbReference type="EMBL" id="JAUQSX010000003">
    <property type="protein sequence ID" value="MDO7846143.1"/>
    <property type="molecule type" value="Genomic_DNA"/>
</dbReference>
<comment type="caution">
    <text evidence="1">The sequence shown here is derived from an EMBL/GenBank/DDBJ whole genome shotgun (WGS) entry which is preliminary data.</text>
</comment>
<dbReference type="Proteomes" id="UP001167796">
    <property type="component" value="Unassembled WGS sequence"/>
</dbReference>
<name>A0ABT9A8H9_9BACT</name>
<evidence type="ECO:0008006" key="3">
    <source>
        <dbReference type="Google" id="ProtNLM"/>
    </source>
</evidence>
<evidence type="ECO:0000313" key="1">
    <source>
        <dbReference type="EMBL" id="MDO7846143.1"/>
    </source>
</evidence>
<reference evidence="1" key="1">
    <citation type="submission" date="2023-07" db="EMBL/GenBank/DDBJ databases">
        <authorList>
            <person name="Kim M.K."/>
        </authorList>
    </citation>
    <scope>NUCLEOTIDE SEQUENCE</scope>
    <source>
        <strain evidence="1">M29</strain>
    </source>
</reference>
<dbReference type="RefSeq" id="WP_305010832.1">
    <property type="nucleotide sequence ID" value="NZ_JAUQSX010000003.1"/>
</dbReference>
<accession>A0ABT9A8H9</accession>
<proteinExistence type="predicted"/>
<gene>
    <name evidence="1" type="ORF">Q5H92_07245</name>
</gene>
<protein>
    <recommendedName>
        <fullName evidence="3">Methyltransferase type 11 domain-containing protein</fullName>
    </recommendedName>
</protein>
<sequence length="58" mass="6298">MVLNSQDTKTLEKSLRILKPGGIAVSISGPPTGAFARELGLPWYVRLATTLLSFGIRR</sequence>
<keyword evidence="2" id="KW-1185">Reference proteome</keyword>